<organism evidence="2 3">
    <name type="scientific">Halalkalibaculum roseum</name>
    <dbReference type="NCBI Taxonomy" id="2709311"/>
    <lineage>
        <taxon>Bacteria</taxon>
        <taxon>Pseudomonadati</taxon>
        <taxon>Balneolota</taxon>
        <taxon>Balneolia</taxon>
        <taxon>Balneolales</taxon>
        <taxon>Balneolaceae</taxon>
        <taxon>Halalkalibaculum</taxon>
    </lineage>
</organism>
<dbReference type="Proteomes" id="UP000473278">
    <property type="component" value="Unassembled WGS sequence"/>
</dbReference>
<accession>A0A6M1SSA8</accession>
<dbReference type="EMBL" id="JAALLT010000001">
    <property type="protein sequence ID" value="NGP75720.1"/>
    <property type="molecule type" value="Genomic_DNA"/>
</dbReference>
<keyword evidence="3" id="KW-1185">Reference proteome</keyword>
<comment type="caution">
    <text evidence="2">The sequence shown here is derived from an EMBL/GenBank/DDBJ whole genome shotgun (WGS) entry which is preliminary data.</text>
</comment>
<dbReference type="AlphaFoldDB" id="A0A6M1SSA8"/>
<gene>
    <name evidence="2" type="ORF">G3570_03695</name>
</gene>
<evidence type="ECO:0000313" key="2">
    <source>
        <dbReference type="EMBL" id="NGP75720.1"/>
    </source>
</evidence>
<sequence>MKKRFFTFVLVIGLAVLGLTSQSVAQFSEPEFEKVTEDKWGWFMNKIENVKLTGQGLYDKQEIDSMETSKIRARLQAVFGEPTKTLEDLINGPRFRPGEAIQFEYWFTVDDSIPFMILDVDGPFGEGLVYGGASKYIDLMPQIKRTFTRKLMEVEPAAFQDYFYSPERDQWFNVTYKDGEYNTRKIDSPDGMTINFRY</sequence>
<feature type="signal peptide" evidence="1">
    <location>
        <begin position="1"/>
        <end position="25"/>
    </location>
</feature>
<feature type="chain" id="PRO_5026851907" evidence="1">
    <location>
        <begin position="26"/>
        <end position="198"/>
    </location>
</feature>
<dbReference type="RefSeq" id="WP_165139278.1">
    <property type="nucleotide sequence ID" value="NZ_JAALLT010000001.1"/>
</dbReference>
<evidence type="ECO:0000313" key="3">
    <source>
        <dbReference type="Proteomes" id="UP000473278"/>
    </source>
</evidence>
<evidence type="ECO:0000256" key="1">
    <source>
        <dbReference type="SAM" id="SignalP"/>
    </source>
</evidence>
<protein>
    <submittedName>
        <fullName evidence="2">Uncharacterized protein</fullName>
    </submittedName>
</protein>
<keyword evidence="1" id="KW-0732">Signal</keyword>
<proteinExistence type="predicted"/>
<reference evidence="2 3" key="1">
    <citation type="submission" date="2020-02" db="EMBL/GenBank/DDBJ databases">
        <title>Balneolaceae bacterium YR4-1, complete genome.</title>
        <authorList>
            <person name="Li Y."/>
            <person name="Wu S."/>
        </authorList>
    </citation>
    <scope>NUCLEOTIDE SEQUENCE [LARGE SCALE GENOMIC DNA]</scope>
    <source>
        <strain evidence="2 3">YR4-1</strain>
    </source>
</reference>
<name>A0A6M1SSA8_9BACT</name>